<keyword evidence="1" id="KW-0732">Signal</keyword>
<evidence type="ECO:0000313" key="2">
    <source>
        <dbReference type="EMBL" id="TGK81442.1"/>
    </source>
</evidence>
<evidence type="ECO:0000256" key="1">
    <source>
        <dbReference type="SAM" id="SignalP"/>
    </source>
</evidence>
<feature type="chain" id="PRO_5020254408" description="Porin" evidence="1">
    <location>
        <begin position="20"/>
        <end position="304"/>
    </location>
</feature>
<feature type="signal peptide" evidence="1">
    <location>
        <begin position="1"/>
        <end position="19"/>
    </location>
</feature>
<sequence>MKLKTLISIFLISTSILYAEESKTKPAATFEYGLKAQNFTYFPYETTRPIGYNQSDLRNNKDLVYLPFFKYRNTGNKFGFDFDMMDVKINNPYYKAYYFSNGFFPTTYGFGNAQRQEYRFNFFYLPMENQVFYFGLGILKIDRFYKVENYEYASNIYSDKINSYGISVPVRSKIELLDGLELNLGFDPYVTYGRRNYTNQRVSNAMYYENTTGPYFYLTKTNPNNITEILGFQAEISLSYKFYDHLRFYVGFSRNQSTVRSINLDQTNYTYYGATNQLYVFGESKYTRLVDTHNSIYFGVSNTH</sequence>
<reference evidence="2" key="1">
    <citation type="journal article" date="2019" name="PLoS Negl. Trop. Dis.">
        <title>Revisiting the worldwide diversity of Leptospira species in the environment.</title>
        <authorList>
            <person name="Vincent A.T."/>
            <person name="Schiettekatte O."/>
            <person name="Bourhy P."/>
            <person name="Veyrier F.J."/>
            <person name="Picardeau M."/>
        </authorList>
    </citation>
    <scope>NUCLEOTIDE SEQUENCE [LARGE SCALE GENOMIC DNA]</scope>
    <source>
        <strain evidence="2">201800287</strain>
    </source>
</reference>
<dbReference type="AlphaFoldDB" id="A0A4R9I5T3"/>
<comment type="caution">
    <text evidence="2">The sequence shown here is derived from an EMBL/GenBank/DDBJ whole genome shotgun (WGS) entry which is preliminary data.</text>
</comment>
<dbReference type="Proteomes" id="UP000298009">
    <property type="component" value="Unassembled WGS sequence"/>
</dbReference>
<evidence type="ECO:0008006" key="4">
    <source>
        <dbReference type="Google" id="ProtNLM"/>
    </source>
</evidence>
<name>A0A4R9I5T3_9LEPT</name>
<dbReference type="EMBL" id="RQFK01000026">
    <property type="protein sequence ID" value="TGK81442.1"/>
    <property type="molecule type" value="Genomic_DNA"/>
</dbReference>
<keyword evidence="3" id="KW-1185">Reference proteome</keyword>
<organism evidence="2 3">
    <name type="scientific">Leptospira noumeaensis</name>
    <dbReference type="NCBI Taxonomy" id="2484964"/>
    <lineage>
        <taxon>Bacteria</taxon>
        <taxon>Pseudomonadati</taxon>
        <taxon>Spirochaetota</taxon>
        <taxon>Spirochaetia</taxon>
        <taxon>Leptospirales</taxon>
        <taxon>Leptospiraceae</taxon>
        <taxon>Leptospira</taxon>
    </lineage>
</organism>
<gene>
    <name evidence="2" type="ORF">EHQ24_08990</name>
</gene>
<accession>A0A4R9I5T3</accession>
<dbReference type="RefSeq" id="WP_135601330.1">
    <property type="nucleotide sequence ID" value="NZ_RQFK01000026.1"/>
</dbReference>
<evidence type="ECO:0000313" key="3">
    <source>
        <dbReference type="Proteomes" id="UP000298009"/>
    </source>
</evidence>
<dbReference type="OrthoDB" id="321500at2"/>
<protein>
    <recommendedName>
        <fullName evidence="4">Porin</fullName>
    </recommendedName>
</protein>
<proteinExistence type="predicted"/>